<accession>A0A2S4HGD2</accession>
<gene>
    <name evidence="1" type="ORF">C0068_08160</name>
</gene>
<name>A0A2S4HGD2_9GAMM</name>
<sequence length="145" mass="15866">MGYIVSYIKYTDAVTTKSLLAPEGSTELCTLEGVTYVAIPDGETLPENQPAEIAASIETVTLTDTLKASIKAASPHCALIAKRVEQKIRDQYSQEDEFYFARISIGVLTSQYTFEAGEADAVADFGVYVEECRQWGRDQRAALGL</sequence>
<dbReference type="Proteomes" id="UP000237222">
    <property type="component" value="Unassembled WGS sequence"/>
</dbReference>
<organism evidence="1 2">
    <name type="scientific">Zhongshania marina</name>
    <dbReference type="NCBI Taxonomy" id="2304603"/>
    <lineage>
        <taxon>Bacteria</taxon>
        <taxon>Pseudomonadati</taxon>
        <taxon>Pseudomonadota</taxon>
        <taxon>Gammaproteobacteria</taxon>
        <taxon>Cellvibrionales</taxon>
        <taxon>Spongiibacteraceae</taxon>
        <taxon>Zhongshania</taxon>
    </lineage>
</organism>
<evidence type="ECO:0000313" key="2">
    <source>
        <dbReference type="Proteomes" id="UP000237222"/>
    </source>
</evidence>
<protein>
    <submittedName>
        <fullName evidence="1">Uncharacterized protein</fullName>
    </submittedName>
</protein>
<dbReference type="AlphaFoldDB" id="A0A2S4HGD2"/>
<dbReference type="EMBL" id="PQGG01000019">
    <property type="protein sequence ID" value="POP53055.1"/>
    <property type="molecule type" value="Genomic_DNA"/>
</dbReference>
<reference evidence="1" key="1">
    <citation type="submission" date="2018-01" db="EMBL/GenBank/DDBJ databases">
        <authorList>
            <person name="Yu X.-D."/>
        </authorList>
    </citation>
    <scope>NUCLEOTIDE SEQUENCE</scope>
    <source>
        <strain evidence="1">ZX-21</strain>
    </source>
</reference>
<comment type="caution">
    <text evidence="1">The sequence shown here is derived from an EMBL/GenBank/DDBJ whole genome shotgun (WGS) entry which is preliminary data.</text>
</comment>
<evidence type="ECO:0000313" key="1">
    <source>
        <dbReference type="EMBL" id="POP53055.1"/>
    </source>
</evidence>
<proteinExistence type="predicted"/>
<dbReference type="RefSeq" id="WP_103683996.1">
    <property type="nucleotide sequence ID" value="NZ_PQGG01000019.1"/>
</dbReference>